<accession>A0A4R8WYF7</accession>
<dbReference type="OrthoDB" id="9946007at2"/>
<comment type="caution">
    <text evidence="1">The sequence shown here is derived from an EMBL/GenBank/DDBJ whole genome shotgun (WGS) entry which is preliminary data.</text>
</comment>
<evidence type="ECO:0000313" key="2">
    <source>
        <dbReference type="Proteomes" id="UP000298412"/>
    </source>
</evidence>
<dbReference type="Proteomes" id="UP000298412">
    <property type="component" value="Unassembled WGS sequence"/>
</dbReference>
<reference evidence="1 2" key="1">
    <citation type="submission" date="2019-03" db="EMBL/GenBank/DDBJ databases">
        <title>Genomics of glacier-inhabiting Cryobacterium strains.</title>
        <authorList>
            <person name="Liu Q."/>
            <person name="Xin Y.-H."/>
        </authorList>
    </citation>
    <scope>NUCLEOTIDE SEQUENCE [LARGE SCALE GENOMIC DNA]</scope>
    <source>
        <strain evidence="1 2">MDT1-3</strain>
    </source>
</reference>
<dbReference type="AlphaFoldDB" id="A0A4R8WYF7"/>
<sequence>MRRYLRLGVVFGVGVAMVLGVAGCSLNAPDAGKTVAQIRVVPILNDPPPDGDLLGRAEYLGSSGPIAQDACVTTVFAAPDSPSALLDYYRRTYPQLEFHRESGTADAISLNGTDGWAYVSVNIQAKSPYLEPRSSPNVWCNGFSV</sequence>
<dbReference type="EMBL" id="SOFP01000007">
    <property type="protein sequence ID" value="TFC20817.1"/>
    <property type="molecule type" value="Genomic_DNA"/>
</dbReference>
<evidence type="ECO:0000313" key="1">
    <source>
        <dbReference type="EMBL" id="TFC20817.1"/>
    </source>
</evidence>
<dbReference type="PROSITE" id="PS51257">
    <property type="entry name" value="PROKAR_LIPOPROTEIN"/>
    <property type="match status" value="1"/>
</dbReference>
<gene>
    <name evidence="1" type="ORF">E3O19_00780</name>
</gene>
<name>A0A4R8WYF7_9MICO</name>
<proteinExistence type="predicted"/>
<protein>
    <submittedName>
        <fullName evidence="1">Uncharacterized protein</fullName>
    </submittedName>
</protein>
<organism evidence="1 2">
    <name type="scientific">Cryobacterium algoritolerans</name>
    <dbReference type="NCBI Taxonomy" id="1259184"/>
    <lineage>
        <taxon>Bacteria</taxon>
        <taxon>Bacillati</taxon>
        <taxon>Actinomycetota</taxon>
        <taxon>Actinomycetes</taxon>
        <taxon>Micrococcales</taxon>
        <taxon>Microbacteriaceae</taxon>
        <taxon>Cryobacterium</taxon>
    </lineage>
</organism>
<keyword evidence="2" id="KW-1185">Reference proteome</keyword>
<dbReference type="RefSeq" id="WP_134564734.1">
    <property type="nucleotide sequence ID" value="NZ_SOFP01000007.1"/>
</dbReference>